<accession>A0AAV4F373</accession>
<keyword evidence="1" id="KW-0732">Signal</keyword>
<gene>
    <name evidence="2" type="ORF">ElyMa_000253300</name>
</gene>
<proteinExistence type="predicted"/>
<feature type="chain" id="PRO_5043663196" description="Secreted protein" evidence="1">
    <location>
        <begin position="23"/>
        <end position="90"/>
    </location>
</feature>
<evidence type="ECO:0008006" key="4">
    <source>
        <dbReference type="Google" id="ProtNLM"/>
    </source>
</evidence>
<dbReference type="EMBL" id="BMAT01000502">
    <property type="protein sequence ID" value="GFR67444.1"/>
    <property type="molecule type" value="Genomic_DNA"/>
</dbReference>
<evidence type="ECO:0000313" key="2">
    <source>
        <dbReference type="EMBL" id="GFR67444.1"/>
    </source>
</evidence>
<name>A0AAV4F373_9GAST</name>
<comment type="caution">
    <text evidence="2">The sequence shown here is derived from an EMBL/GenBank/DDBJ whole genome shotgun (WGS) entry which is preliminary data.</text>
</comment>
<keyword evidence="3" id="KW-1185">Reference proteome</keyword>
<sequence length="90" mass="10066">MPNLRLVRFPFRRLLLVPTTLSVLHCVASLDRHLDLRDFPLAGNFRTGLGSNLRHRTASAGSEIPVSSGHTRLHRSYPHRFAALRSLAGL</sequence>
<protein>
    <recommendedName>
        <fullName evidence="4">Secreted protein</fullName>
    </recommendedName>
</protein>
<dbReference type="Proteomes" id="UP000762676">
    <property type="component" value="Unassembled WGS sequence"/>
</dbReference>
<reference evidence="2 3" key="1">
    <citation type="journal article" date="2021" name="Elife">
        <title>Chloroplast acquisition without the gene transfer in kleptoplastic sea slugs, Plakobranchus ocellatus.</title>
        <authorList>
            <person name="Maeda T."/>
            <person name="Takahashi S."/>
            <person name="Yoshida T."/>
            <person name="Shimamura S."/>
            <person name="Takaki Y."/>
            <person name="Nagai Y."/>
            <person name="Toyoda A."/>
            <person name="Suzuki Y."/>
            <person name="Arimoto A."/>
            <person name="Ishii H."/>
            <person name="Satoh N."/>
            <person name="Nishiyama T."/>
            <person name="Hasebe M."/>
            <person name="Maruyama T."/>
            <person name="Minagawa J."/>
            <person name="Obokata J."/>
            <person name="Shigenobu S."/>
        </authorList>
    </citation>
    <scope>NUCLEOTIDE SEQUENCE [LARGE SCALE GENOMIC DNA]</scope>
</reference>
<evidence type="ECO:0000313" key="3">
    <source>
        <dbReference type="Proteomes" id="UP000762676"/>
    </source>
</evidence>
<organism evidence="2 3">
    <name type="scientific">Elysia marginata</name>
    <dbReference type="NCBI Taxonomy" id="1093978"/>
    <lineage>
        <taxon>Eukaryota</taxon>
        <taxon>Metazoa</taxon>
        <taxon>Spiralia</taxon>
        <taxon>Lophotrochozoa</taxon>
        <taxon>Mollusca</taxon>
        <taxon>Gastropoda</taxon>
        <taxon>Heterobranchia</taxon>
        <taxon>Euthyneura</taxon>
        <taxon>Panpulmonata</taxon>
        <taxon>Sacoglossa</taxon>
        <taxon>Placobranchoidea</taxon>
        <taxon>Plakobranchidae</taxon>
        <taxon>Elysia</taxon>
    </lineage>
</organism>
<feature type="signal peptide" evidence="1">
    <location>
        <begin position="1"/>
        <end position="22"/>
    </location>
</feature>
<dbReference type="AlphaFoldDB" id="A0AAV4F373"/>
<evidence type="ECO:0000256" key="1">
    <source>
        <dbReference type="SAM" id="SignalP"/>
    </source>
</evidence>